<protein>
    <submittedName>
        <fullName evidence="1">Uncharacterized protein</fullName>
    </submittedName>
</protein>
<dbReference type="Proteomes" id="UP001057402">
    <property type="component" value="Chromosome 7"/>
</dbReference>
<dbReference type="EMBL" id="CM042886">
    <property type="protein sequence ID" value="KAI4341777.1"/>
    <property type="molecule type" value="Genomic_DNA"/>
</dbReference>
<comment type="caution">
    <text evidence="1">The sequence shown here is derived from an EMBL/GenBank/DDBJ whole genome shotgun (WGS) entry which is preliminary data.</text>
</comment>
<proteinExistence type="predicted"/>
<gene>
    <name evidence="1" type="ORF">MLD38_026461</name>
</gene>
<evidence type="ECO:0000313" key="1">
    <source>
        <dbReference type="EMBL" id="KAI4341777.1"/>
    </source>
</evidence>
<name>A0ACB9P1I1_9MYRT</name>
<reference evidence="2" key="1">
    <citation type="journal article" date="2023" name="Front. Plant Sci.">
        <title>Chromosomal-level genome assembly of Melastoma candidum provides insights into trichome evolution.</title>
        <authorList>
            <person name="Zhong Y."/>
            <person name="Wu W."/>
            <person name="Sun C."/>
            <person name="Zou P."/>
            <person name="Liu Y."/>
            <person name="Dai S."/>
            <person name="Zhou R."/>
        </authorList>
    </citation>
    <scope>NUCLEOTIDE SEQUENCE [LARGE SCALE GENOMIC DNA]</scope>
</reference>
<organism evidence="1 2">
    <name type="scientific">Melastoma candidum</name>
    <dbReference type="NCBI Taxonomy" id="119954"/>
    <lineage>
        <taxon>Eukaryota</taxon>
        <taxon>Viridiplantae</taxon>
        <taxon>Streptophyta</taxon>
        <taxon>Embryophyta</taxon>
        <taxon>Tracheophyta</taxon>
        <taxon>Spermatophyta</taxon>
        <taxon>Magnoliopsida</taxon>
        <taxon>eudicotyledons</taxon>
        <taxon>Gunneridae</taxon>
        <taxon>Pentapetalae</taxon>
        <taxon>rosids</taxon>
        <taxon>malvids</taxon>
        <taxon>Myrtales</taxon>
        <taxon>Melastomataceae</taxon>
        <taxon>Melastomatoideae</taxon>
        <taxon>Melastomateae</taxon>
        <taxon>Melastoma</taxon>
    </lineage>
</organism>
<evidence type="ECO:0000313" key="2">
    <source>
        <dbReference type="Proteomes" id="UP001057402"/>
    </source>
</evidence>
<keyword evidence="2" id="KW-1185">Reference proteome</keyword>
<sequence>MEAVRSFTTFLMCLSVMCYVSDAVDTSMLQRICNGDHFTQDTVSFAVEYVIYEITTNTPNQDGHEYYVDKYLDSDWTIRGHGVCTCTLSAADCSDCLAEAAKKLDEECRRSIGAQVQLEDCRIRYEKYHFNNDG</sequence>
<accession>A0ACB9P1I1</accession>